<dbReference type="PANTHER" id="PTHR30126">
    <property type="entry name" value="HTH-TYPE TRANSCRIPTIONAL REGULATOR"/>
    <property type="match status" value="1"/>
</dbReference>
<accession>A0A069CVT6</accession>
<keyword evidence="7" id="KW-1185">Reference proteome</keyword>
<dbReference type="Pfam" id="PF00126">
    <property type="entry name" value="HTH_1"/>
    <property type="match status" value="1"/>
</dbReference>
<evidence type="ECO:0000256" key="3">
    <source>
        <dbReference type="ARBA" id="ARBA00023125"/>
    </source>
</evidence>
<organism evidence="6 7">
    <name type="scientific">Weissella oryzae (strain DSM 25784 / JCM 18191 / LMG 30913 / SG25)</name>
    <dbReference type="NCBI Taxonomy" id="1329250"/>
    <lineage>
        <taxon>Bacteria</taxon>
        <taxon>Bacillati</taxon>
        <taxon>Bacillota</taxon>
        <taxon>Bacilli</taxon>
        <taxon>Lactobacillales</taxon>
        <taxon>Lactobacillaceae</taxon>
        <taxon>Weissella</taxon>
    </lineage>
</organism>
<dbReference type="STRING" id="1329250.WOSG25_100730"/>
<dbReference type="Proteomes" id="UP000030643">
    <property type="component" value="Unassembled WGS sequence"/>
</dbReference>
<dbReference type="EMBL" id="DF820493">
    <property type="protein sequence ID" value="GAK31507.1"/>
    <property type="molecule type" value="Genomic_DNA"/>
</dbReference>
<dbReference type="Gene3D" id="1.10.10.10">
    <property type="entry name" value="Winged helix-like DNA-binding domain superfamily/Winged helix DNA-binding domain"/>
    <property type="match status" value="1"/>
</dbReference>
<reference evidence="7" key="1">
    <citation type="journal article" date="2014" name="Genome Announc.">
        <title>Draft genome sequence of Weissella oryzae SG25T, isolated from fermented rice grains.</title>
        <authorList>
            <person name="Tanizawa Y."/>
            <person name="Fujisawa T."/>
            <person name="Mochizuki T."/>
            <person name="Kaminuma E."/>
            <person name="Suzuki Y."/>
            <person name="Nakamura Y."/>
            <person name="Tohno M."/>
        </authorList>
    </citation>
    <scope>NUCLEOTIDE SEQUENCE [LARGE SCALE GENOMIC DNA]</scope>
    <source>
        <strain evidence="7">DSM 25784 / JCM 18191 / LMG 30913 / SG25</strain>
    </source>
</reference>
<dbReference type="InterPro" id="IPR005119">
    <property type="entry name" value="LysR_subst-bd"/>
</dbReference>
<dbReference type="SUPFAM" id="SSF53850">
    <property type="entry name" value="Periplasmic binding protein-like II"/>
    <property type="match status" value="1"/>
</dbReference>
<dbReference type="OrthoDB" id="63123at2"/>
<dbReference type="InterPro" id="IPR036388">
    <property type="entry name" value="WH-like_DNA-bd_sf"/>
</dbReference>
<name>A0A069CVT6_WEIOS</name>
<dbReference type="GO" id="GO:0003677">
    <property type="term" value="F:DNA binding"/>
    <property type="evidence" value="ECO:0007669"/>
    <property type="project" value="UniProtKB-KW"/>
</dbReference>
<dbReference type="PROSITE" id="PS50931">
    <property type="entry name" value="HTH_LYSR"/>
    <property type="match status" value="1"/>
</dbReference>
<dbReference type="AlphaFoldDB" id="A0A069CVT6"/>
<keyword evidence="2" id="KW-0805">Transcription regulation</keyword>
<evidence type="ECO:0000313" key="7">
    <source>
        <dbReference type="Proteomes" id="UP000030643"/>
    </source>
</evidence>
<evidence type="ECO:0000313" key="6">
    <source>
        <dbReference type="EMBL" id="GAK31507.1"/>
    </source>
</evidence>
<dbReference type="Gene3D" id="3.40.190.290">
    <property type="match status" value="1"/>
</dbReference>
<evidence type="ECO:0000256" key="2">
    <source>
        <dbReference type="ARBA" id="ARBA00023015"/>
    </source>
</evidence>
<gene>
    <name evidence="6" type="ORF">WOSG25_100730</name>
</gene>
<proteinExistence type="inferred from homology"/>
<dbReference type="CDD" id="cd05466">
    <property type="entry name" value="PBP2_LTTR_substrate"/>
    <property type="match status" value="1"/>
</dbReference>
<protein>
    <submittedName>
        <fullName evidence="6">Transcriptional regulator</fullName>
    </submittedName>
</protein>
<dbReference type="GO" id="GO:0003700">
    <property type="term" value="F:DNA-binding transcription factor activity"/>
    <property type="evidence" value="ECO:0007669"/>
    <property type="project" value="InterPro"/>
</dbReference>
<comment type="similarity">
    <text evidence="1">Belongs to the LysR transcriptional regulatory family.</text>
</comment>
<feature type="domain" description="HTH lysR-type" evidence="5">
    <location>
        <begin position="1"/>
        <end position="59"/>
    </location>
</feature>
<dbReference type="InterPro" id="IPR000847">
    <property type="entry name" value="LysR_HTH_N"/>
</dbReference>
<dbReference type="Pfam" id="PF03466">
    <property type="entry name" value="LysR_substrate"/>
    <property type="match status" value="1"/>
</dbReference>
<dbReference type="eggNOG" id="COG0583">
    <property type="taxonomic scope" value="Bacteria"/>
</dbReference>
<dbReference type="RefSeq" id="WP_027699476.1">
    <property type="nucleotide sequence ID" value="NZ_DF820493.1"/>
</dbReference>
<evidence type="ECO:0000259" key="5">
    <source>
        <dbReference type="PROSITE" id="PS50931"/>
    </source>
</evidence>
<sequence length="294" mass="33099">MDQGQMRQVLTLVKEVGNLSVVAARLYLTQPYITRSIRQAEEQLGNEILQRTHQPLTLTYAGEQYLAYLIEADQQAHNFTLRMQQLNSRAKQVLRIGMNEALGELLLPKVVADLRTNYAGLQIIVEELTTRHAQNKLLAGELDIFIGMPVETNQKLAQLKLIDDQVYFVAAQKWFLDHTVRDARLFELVTLPSITNYQKIIDRYLAEKGQLRVSLIEVPNFITAAKVVMGGTGTAILPGIYIKNFASQLAANQFSFQAFPDFKMPLGLAYQANAIPLVKEWAQAIQTSLVPTIK</sequence>
<keyword evidence="3" id="KW-0238">DNA-binding</keyword>
<dbReference type="SUPFAM" id="SSF46785">
    <property type="entry name" value="Winged helix' DNA-binding domain"/>
    <property type="match status" value="1"/>
</dbReference>
<dbReference type="InterPro" id="IPR036390">
    <property type="entry name" value="WH_DNA-bd_sf"/>
</dbReference>
<evidence type="ECO:0000256" key="1">
    <source>
        <dbReference type="ARBA" id="ARBA00009437"/>
    </source>
</evidence>
<evidence type="ECO:0000256" key="4">
    <source>
        <dbReference type="ARBA" id="ARBA00023163"/>
    </source>
</evidence>
<keyword evidence="4" id="KW-0804">Transcription</keyword>